<gene>
    <name evidence="1" type="ORF">CAPTEDRAFT_215498</name>
</gene>
<reference evidence="1 3" key="2">
    <citation type="journal article" date="2013" name="Nature">
        <title>Insights into bilaterian evolution from three spiralian genomes.</title>
        <authorList>
            <person name="Simakov O."/>
            <person name="Marletaz F."/>
            <person name="Cho S.J."/>
            <person name="Edsinger-Gonzales E."/>
            <person name="Havlak P."/>
            <person name="Hellsten U."/>
            <person name="Kuo D.H."/>
            <person name="Larsson T."/>
            <person name="Lv J."/>
            <person name="Arendt D."/>
            <person name="Savage R."/>
            <person name="Osoegawa K."/>
            <person name="de Jong P."/>
            <person name="Grimwood J."/>
            <person name="Chapman J.A."/>
            <person name="Shapiro H."/>
            <person name="Aerts A."/>
            <person name="Otillar R.P."/>
            <person name="Terry A.Y."/>
            <person name="Boore J.L."/>
            <person name="Grigoriev I.V."/>
            <person name="Lindberg D.R."/>
            <person name="Seaver E.C."/>
            <person name="Weisblat D.A."/>
            <person name="Putnam N.H."/>
            <person name="Rokhsar D.S."/>
        </authorList>
    </citation>
    <scope>NUCLEOTIDE SEQUENCE</scope>
    <source>
        <strain evidence="1 3">I ESC-2004</strain>
    </source>
</reference>
<dbReference type="Proteomes" id="UP000014760">
    <property type="component" value="Unassembled WGS sequence"/>
</dbReference>
<sequence>MEPMSSNLDASNQHWSNVLKKYSLEYAKQNILNGDPRVNLCGLNPAIHLTSGVDRVADVTKGYLHSVIGSMRIYDSEEMEGDGKSVCGAKGGKPSGVSLAMAITGRYGGCIVLACPPRDKHAHHASGSNHSDPLPVVSEGLHHFAFGCLSRRRWGHALDLERDIVLTQVIPSGNVTSHS</sequence>
<evidence type="ECO:0000313" key="1">
    <source>
        <dbReference type="EMBL" id="ELU15184.1"/>
    </source>
</evidence>
<dbReference type="EnsemblMetazoa" id="CapteT215498">
    <property type="protein sequence ID" value="CapteP215498"/>
    <property type="gene ID" value="CapteG215498"/>
</dbReference>
<dbReference type="AlphaFoldDB" id="R7V9G0"/>
<name>R7V9G0_CAPTE</name>
<organism evidence="1">
    <name type="scientific">Capitella teleta</name>
    <name type="common">Polychaete worm</name>
    <dbReference type="NCBI Taxonomy" id="283909"/>
    <lineage>
        <taxon>Eukaryota</taxon>
        <taxon>Metazoa</taxon>
        <taxon>Spiralia</taxon>
        <taxon>Lophotrochozoa</taxon>
        <taxon>Annelida</taxon>
        <taxon>Polychaeta</taxon>
        <taxon>Sedentaria</taxon>
        <taxon>Scolecida</taxon>
        <taxon>Capitellidae</taxon>
        <taxon>Capitella</taxon>
    </lineage>
</organism>
<reference evidence="2" key="3">
    <citation type="submission" date="2015-06" db="UniProtKB">
        <authorList>
            <consortium name="EnsemblMetazoa"/>
        </authorList>
    </citation>
    <scope>IDENTIFICATION</scope>
</reference>
<dbReference type="EMBL" id="AMQN01018121">
    <property type="status" value="NOT_ANNOTATED_CDS"/>
    <property type="molecule type" value="Genomic_DNA"/>
</dbReference>
<protein>
    <submittedName>
        <fullName evidence="1 2">Uncharacterized protein</fullName>
    </submittedName>
</protein>
<keyword evidence="3" id="KW-1185">Reference proteome</keyword>
<proteinExistence type="predicted"/>
<accession>R7V9G0</accession>
<dbReference type="HOGENOM" id="CLU_1504842_0_0_1"/>
<dbReference type="EMBL" id="KB293928">
    <property type="protein sequence ID" value="ELU15184.1"/>
    <property type="molecule type" value="Genomic_DNA"/>
</dbReference>
<evidence type="ECO:0000313" key="2">
    <source>
        <dbReference type="EnsemblMetazoa" id="CapteP215498"/>
    </source>
</evidence>
<evidence type="ECO:0000313" key="3">
    <source>
        <dbReference type="Proteomes" id="UP000014760"/>
    </source>
</evidence>
<reference evidence="3" key="1">
    <citation type="submission" date="2012-12" db="EMBL/GenBank/DDBJ databases">
        <authorList>
            <person name="Hellsten U."/>
            <person name="Grimwood J."/>
            <person name="Chapman J.A."/>
            <person name="Shapiro H."/>
            <person name="Aerts A."/>
            <person name="Otillar R.P."/>
            <person name="Terry A.Y."/>
            <person name="Boore J.L."/>
            <person name="Simakov O."/>
            <person name="Marletaz F."/>
            <person name="Cho S.-J."/>
            <person name="Edsinger-Gonzales E."/>
            <person name="Havlak P."/>
            <person name="Kuo D.-H."/>
            <person name="Larsson T."/>
            <person name="Lv J."/>
            <person name="Arendt D."/>
            <person name="Savage R."/>
            <person name="Osoegawa K."/>
            <person name="de Jong P."/>
            <person name="Lindberg D.R."/>
            <person name="Seaver E.C."/>
            <person name="Weisblat D.A."/>
            <person name="Putnam N.H."/>
            <person name="Grigoriev I.V."/>
            <person name="Rokhsar D.S."/>
        </authorList>
    </citation>
    <scope>NUCLEOTIDE SEQUENCE</scope>
    <source>
        <strain evidence="3">I ESC-2004</strain>
    </source>
</reference>